<evidence type="ECO:0000256" key="2">
    <source>
        <dbReference type="ARBA" id="ARBA00022527"/>
    </source>
</evidence>
<dbReference type="PANTHER" id="PTHR24056:SF176">
    <property type="entry name" value="OS01G0367700 PROTEIN"/>
    <property type="match status" value="1"/>
</dbReference>
<keyword evidence="3" id="KW-0808">Transferase</keyword>
<organism evidence="11 12">
    <name type="scientific">Prunus dulcis</name>
    <name type="common">Almond</name>
    <name type="synonym">Amygdalus dulcis</name>
    <dbReference type="NCBI Taxonomy" id="3755"/>
    <lineage>
        <taxon>Eukaryota</taxon>
        <taxon>Viridiplantae</taxon>
        <taxon>Streptophyta</taxon>
        <taxon>Embryophyta</taxon>
        <taxon>Tracheophyta</taxon>
        <taxon>Spermatophyta</taxon>
        <taxon>Magnoliopsida</taxon>
        <taxon>eudicotyledons</taxon>
        <taxon>Gunneridae</taxon>
        <taxon>Pentapetalae</taxon>
        <taxon>rosids</taxon>
        <taxon>fabids</taxon>
        <taxon>Rosales</taxon>
        <taxon>Rosaceae</taxon>
        <taxon>Amygdaloideae</taxon>
        <taxon>Amygdaleae</taxon>
        <taxon>Prunus</taxon>
    </lineage>
</organism>
<dbReference type="PANTHER" id="PTHR24056">
    <property type="entry name" value="CELL DIVISION PROTEIN KINASE"/>
    <property type="match status" value="1"/>
</dbReference>
<evidence type="ECO:0000256" key="8">
    <source>
        <dbReference type="SAM" id="MobiDB-lite"/>
    </source>
</evidence>
<dbReference type="Gramene" id="VVA16853">
    <property type="protein sequence ID" value="VVA16853"/>
    <property type="gene ID" value="Prudul26B030620"/>
</dbReference>
<evidence type="ECO:0000259" key="9">
    <source>
        <dbReference type="PROSITE" id="PS50011"/>
    </source>
</evidence>
<feature type="compositionally biased region" description="Low complexity" evidence="8">
    <location>
        <begin position="73"/>
        <end position="84"/>
    </location>
</feature>
<protein>
    <submittedName>
        <fullName evidence="11">PREDICTED: probable serine/threonine</fullName>
    </submittedName>
</protein>
<dbReference type="SMART" id="SM00220">
    <property type="entry name" value="S_TKc"/>
    <property type="match status" value="1"/>
</dbReference>
<dbReference type="FunFam" id="3.30.200.20:FF:000021">
    <property type="entry name" value="probable serine/threonine-protein kinase At1g54610"/>
    <property type="match status" value="1"/>
</dbReference>
<accession>A0A5E4EMD3</accession>
<dbReference type="Proteomes" id="UP001054821">
    <property type="component" value="Chromosome 1"/>
</dbReference>
<dbReference type="InParanoid" id="A0A5E4EMD3"/>
<feature type="compositionally biased region" description="Polar residues" evidence="8">
    <location>
        <begin position="518"/>
        <end position="533"/>
    </location>
</feature>
<dbReference type="GO" id="GO:0005524">
    <property type="term" value="F:ATP binding"/>
    <property type="evidence" value="ECO:0007669"/>
    <property type="project" value="UniProtKB-UniRule"/>
</dbReference>
<evidence type="ECO:0000256" key="7">
    <source>
        <dbReference type="PROSITE-ProRule" id="PRU10141"/>
    </source>
</evidence>
<proteinExistence type="inferred from homology"/>
<keyword evidence="6 7" id="KW-0067">ATP-binding</keyword>
<evidence type="ECO:0000313" key="10">
    <source>
        <dbReference type="EMBL" id="KAI5349590.1"/>
    </source>
</evidence>
<feature type="compositionally biased region" description="Basic residues" evidence="8">
    <location>
        <begin position="545"/>
        <end position="561"/>
    </location>
</feature>
<dbReference type="GO" id="GO:0008353">
    <property type="term" value="F:RNA polymerase II CTD heptapeptide repeat kinase activity"/>
    <property type="evidence" value="ECO:0007669"/>
    <property type="project" value="TreeGrafter"/>
</dbReference>
<keyword evidence="4 7" id="KW-0547">Nucleotide-binding</keyword>
<dbReference type="EMBL" id="JAJFAZ020000001">
    <property type="protein sequence ID" value="KAI5349590.1"/>
    <property type="molecule type" value="Genomic_DNA"/>
</dbReference>
<evidence type="ECO:0000256" key="6">
    <source>
        <dbReference type="ARBA" id="ARBA00022840"/>
    </source>
</evidence>
<evidence type="ECO:0000256" key="5">
    <source>
        <dbReference type="ARBA" id="ARBA00022777"/>
    </source>
</evidence>
<dbReference type="PROSITE" id="PS00108">
    <property type="entry name" value="PROTEIN_KINASE_ST"/>
    <property type="match status" value="1"/>
</dbReference>
<dbReference type="InterPro" id="IPR050108">
    <property type="entry name" value="CDK"/>
</dbReference>
<feature type="compositionally biased region" description="Basic and acidic residues" evidence="8">
    <location>
        <begin position="50"/>
        <end position="65"/>
    </location>
</feature>
<evidence type="ECO:0000313" key="13">
    <source>
        <dbReference type="Proteomes" id="UP001054821"/>
    </source>
</evidence>
<dbReference type="Pfam" id="PF00069">
    <property type="entry name" value="Pkinase"/>
    <property type="match status" value="1"/>
</dbReference>
<keyword evidence="13" id="KW-1185">Reference proteome</keyword>
<evidence type="ECO:0000256" key="4">
    <source>
        <dbReference type="ARBA" id="ARBA00022741"/>
    </source>
</evidence>
<comment type="similarity">
    <text evidence="1">Belongs to the protein kinase superfamily. CMGC Ser/Thr protein kinase family. CDC2/CDKX subfamily.</text>
</comment>
<feature type="region of interest" description="Disordered" evidence="8">
    <location>
        <begin position="435"/>
        <end position="568"/>
    </location>
</feature>
<evidence type="ECO:0000313" key="12">
    <source>
        <dbReference type="Proteomes" id="UP000327085"/>
    </source>
</evidence>
<dbReference type="Gene3D" id="3.30.200.20">
    <property type="entry name" value="Phosphorylase Kinase, domain 1"/>
    <property type="match status" value="1"/>
</dbReference>
<dbReference type="InterPro" id="IPR011009">
    <property type="entry name" value="Kinase-like_dom_sf"/>
</dbReference>
<dbReference type="OMA" id="HIQTWSG"/>
<reference evidence="12" key="2">
    <citation type="journal article" date="2020" name="Plant J.">
        <title>Transposons played a major role in the diversification between the closely related almond and peach genomes: results from the almond genome sequence.</title>
        <authorList>
            <person name="Alioto T."/>
            <person name="Alexiou K.G."/>
            <person name="Bardil A."/>
            <person name="Barteri F."/>
            <person name="Castanera R."/>
            <person name="Cruz F."/>
            <person name="Dhingra A."/>
            <person name="Duval H."/>
            <person name="Fernandez I Marti A."/>
            <person name="Frias L."/>
            <person name="Galan B."/>
            <person name="Garcia J.L."/>
            <person name="Howad W."/>
            <person name="Gomez-Garrido J."/>
            <person name="Gut M."/>
            <person name="Julca I."/>
            <person name="Morata J."/>
            <person name="Puigdomenech P."/>
            <person name="Ribeca P."/>
            <person name="Rubio Cabetas M.J."/>
            <person name="Vlasova A."/>
            <person name="Wirthensohn M."/>
            <person name="Garcia-Mas J."/>
            <person name="Gabaldon T."/>
            <person name="Casacuberta J.M."/>
            <person name="Arus P."/>
        </authorList>
    </citation>
    <scope>NUCLEOTIDE SEQUENCE [LARGE SCALE GENOMIC DNA]</scope>
    <source>
        <strain evidence="12">cv. Texas</strain>
    </source>
</reference>
<dbReference type="SUPFAM" id="SSF56112">
    <property type="entry name" value="Protein kinase-like (PK-like)"/>
    <property type="match status" value="1"/>
</dbReference>
<feature type="binding site" evidence="7">
    <location>
        <position position="146"/>
    </location>
    <ligand>
        <name>ATP</name>
        <dbReference type="ChEBI" id="CHEBI:30616"/>
    </ligand>
</feature>
<keyword evidence="5" id="KW-0418">Kinase</keyword>
<feature type="compositionally biased region" description="Basic and acidic residues" evidence="8">
    <location>
        <begin position="18"/>
        <end position="29"/>
    </location>
</feature>
<dbReference type="EMBL" id="CABIKO010000021">
    <property type="protein sequence ID" value="VVA16853.1"/>
    <property type="molecule type" value="Genomic_DNA"/>
</dbReference>
<feature type="domain" description="Protein kinase" evidence="9">
    <location>
        <begin position="117"/>
        <end position="401"/>
    </location>
</feature>
<dbReference type="PROSITE" id="PS00107">
    <property type="entry name" value="PROTEIN_KINASE_ATP"/>
    <property type="match status" value="1"/>
</dbReference>
<dbReference type="InterPro" id="IPR008271">
    <property type="entry name" value="Ser/Thr_kinase_AS"/>
</dbReference>
<evidence type="ECO:0000313" key="11">
    <source>
        <dbReference type="EMBL" id="VVA16853.1"/>
    </source>
</evidence>
<feature type="region of interest" description="Disordered" evidence="8">
    <location>
        <begin position="1"/>
        <end position="88"/>
    </location>
</feature>
<dbReference type="Gene3D" id="1.10.510.10">
    <property type="entry name" value="Transferase(Phosphotransferase) domain 1"/>
    <property type="match status" value="1"/>
</dbReference>
<dbReference type="PROSITE" id="PS50011">
    <property type="entry name" value="PROTEIN_KINASE_DOM"/>
    <property type="match status" value="1"/>
</dbReference>
<gene>
    <name evidence="11" type="ORF">ALMOND_2B030620</name>
    <name evidence="10" type="ORF">L3X38_002478</name>
</gene>
<dbReference type="GO" id="GO:0005634">
    <property type="term" value="C:nucleus"/>
    <property type="evidence" value="ECO:0007669"/>
    <property type="project" value="TreeGrafter"/>
</dbReference>
<keyword evidence="2" id="KW-0723">Serine/threonine-protein kinase</keyword>
<dbReference type="InterPro" id="IPR017441">
    <property type="entry name" value="Protein_kinase_ATP_BS"/>
</dbReference>
<dbReference type="AlphaFoldDB" id="A0A5E4EMD3"/>
<name>A0A5E4EMD3_PRUDU</name>
<dbReference type="FunFam" id="1.10.510.10:FF:000043">
    <property type="entry name" value="probable serine/threonine-protein kinase At1g54610"/>
    <property type="match status" value="1"/>
</dbReference>
<dbReference type="InterPro" id="IPR000719">
    <property type="entry name" value="Prot_kinase_dom"/>
</dbReference>
<evidence type="ECO:0000256" key="1">
    <source>
        <dbReference type="ARBA" id="ARBA00006485"/>
    </source>
</evidence>
<dbReference type="GO" id="GO:0032968">
    <property type="term" value="P:positive regulation of transcription elongation by RNA polymerase II"/>
    <property type="evidence" value="ECO:0007669"/>
    <property type="project" value="TreeGrafter"/>
</dbReference>
<reference evidence="11" key="1">
    <citation type="submission" date="2019-07" db="EMBL/GenBank/DDBJ databases">
        <authorList>
            <person name="Alioto T."/>
            <person name="Alioto T."/>
            <person name="Gomez Garrido J."/>
        </authorList>
    </citation>
    <scope>NUCLEOTIDE SEQUENCE</scope>
</reference>
<evidence type="ECO:0000256" key="3">
    <source>
        <dbReference type="ARBA" id="ARBA00022679"/>
    </source>
</evidence>
<reference evidence="10 13" key="3">
    <citation type="journal article" date="2022" name="G3 (Bethesda)">
        <title>Whole-genome sequence and methylome profiling of the almond [Prunus dulcis (Mill.) D.A. Webb] cultivar 'Nonpareil'.</title>
        <authorList>
            <person name="D'Amico-Willman K.M."/>
            <person name="Ouma W.Z."/>
            <person name="Meulia T."/>
            <person name="Sideli G.M."/>
            <person name="Gradziel T.M."/>
            <person name="Fresnedo-Ramirez J."/>
        </authorList>
    </citation>
    <scope>NUCLEOTIDE SEQUENCE [LARGE SCALE GENOMIC DNA]</scope>
    <source>
        <strain evidence="10">Clone GOH B32 T37-40</strain>
    </source>
</reference>
<sequence length="568" mass="62983">MGCVFGRQASAKPVGKNEGGEIRVSKKAEASGGEVTEARNGVSNSNDDSNNGRKENEEERSSRPKGEKRRSSRPNPRLSNPPKNLHGEQVAAGWPSWLSAVAGEAINGWTPRRADTFEKLDKIGQGTYSNVYKARDALTGKIVALKKVRFDNLEPESVKFMAREILILRRLDHPNVVKLEGLVTSRMSCSLYLVFEYMEHDLAGLAASPAIKFTEPQVKCYMHQLLSGLEHCHNRHVLHRDIKGSNLLIDDGGVLKIADFGLASFFDPNHKQPMTSRVVTLWYRPPELLLGATDYGVGVDLWSAGCILAELLAGKPIMPGRTEVEQLHKIFKLCGSPSEEYWKKSKLPHATIFKPQQSYKRCIAETFKDFPPSSLPLIETLLAIDPAERQTATAALRNEFFVTKPYACEPSSLPKYPPSKEMDAKLRDEEARRLRAVGKANADGVRKSRPRDRRGLPAPEANAELQANLDRRRLITHANAKSKSEKFPPPHQDGTLGYPLGSSNHIDPVFDPPDVPFSSTNFSYSKESIQTWSGPLVDPGAVGAPRRKKHASGHIHSHSKSSKKDSKR</sequence>
<dbReference type="Proteomes" id="UP000327085">
    <property type="component" value="Chromosome 1"/>
</dbReference>
<dbReference type="GO" id="GO:0000307">
    <property type="term" value="C:cyclin-dependent protein kinase holoenzyme complex"/>
    <property type="evidence" value="ECO:0007669"/>
    <property type="project" value="TreeGrafter"/>
</dbReference>
<dbReference type="CDD" id="cd07840">
    <property type="entry name" value="STKc_CDK9_like"/>
    <property type="match status" value="1"/>
</dbReference>